<dbReference type="EMBL" id="JBHSHC010000059">
    <property type="protein sequence ID" value="MFC4767436.1"/>
    <property type="molecule type" value="Genomic_DNA"/>
</dbReference>
<feature type="non-terminal residue" evidence="2">
    <location>
        <position position="1"/>
    </location>
</feature>
<proteinExistence type="predicted"/>
<dbReference type="PANTHER" id="PTHR32305">
    <property type="match status" value="1"/>
</dbReference>
<reference evidence="3" key="1">
    <citation type="journal article" date="2019" name="Int. J. Syst. Evol. Microbiol.">
        <title>The Global Catalogue of Microorganisms (GCM) 10K type strain sequencing project: providing services to taxonomists for standard genome sequencing and annotation.</title>
        <authorList>
            <consortium name="The Broad Institute Genomics Platform"/>
            <consortium name="The Broad Institute Genome Sequencing Center for Infectious Disease"/>
            <person name="Wu L."/>
            <person name="Ma J."/>
        </authorList>
    </citation>
    <scope>NUCLEOTIDE SEQUENCE [LARGE SCALE GENOMIC DNA]</scope>
    <source>
        <strain evidence="3">WYCCWR 12678</strain>
    </source>
</reference>
<protein>
    <submittedName>
        <fullName evidence="2">RHS repeat domain-containing protein</fullName>
    </submittedName>
</protein>
<sequence>VMTQSLLNDVFAAKGGNGNGNGGGSSAAPPSGGNGNGGNSGNNGNGNGNGNQGHGNDGNNGKGNNDDKGNNGKSDEKHGKGHAYGKYKNRFKGSEQEFKERFYVQNFTNDVATPLPTVLMTTNEDDEVTGIMAYGMGLIGKSYIPANDPNNGWEDNPNNSEVNSGSESIPGKGKANGHNKGTLAGTESNSAETESLDPSEFYYLQDRMGSVVGLTDPTGKMITKYHYDEFGVPHSGKKFDKNWPGPNNTFGYTGLEYDYTTGLNYARARYYMPEVGRFISQDPWLGSIDLPISQNRYPYVLNNPLKWLDPSGKSPNSIEKSSNLQEILKTPNNRINWVNDFFERHKGKVLNVWLNYGIDIVEFMKWERRSRRLGDPDTGQGGSWYWKLANGAMINDMMLAETLMANRQEDQAPPTVKLWIEFIKDPSQSNLWAAHNASIFHISKILMENGLTFSETPAEQAFIDSVLIRVGLTPIIGTPLAPTYAGAIGFFINHEPTEYPDHYPAAWDDRAVYPFWTYDEEWREIYER</sequence>
<feature type="compositionally biased region" description="Basic and acidic residues" evidence="1">
    <location>
        <begin position="64"/>
        <end position="78"/>
    </location>
</feature>
<comment type="caution">
    <text evidence="2">The sequence shown here is derived from an EMBL/GenBank/DDBJ whole genome shotgun (WGS) entry which is preliminary data.</text>
</comment>
<accession>A0ABV9PZR8</accession>
<feature type="compositionally biased region" description="Basic residues" evidence="1">
    <location>
        <begin position="79"/>
        <end position="88"/>
    </location>
</feature>
<keyword evidence="3" id="KW-1185">Reference proteome</keyword>
<feature type="region of interest" description="Disordered" evidence="1">
    <location>
        <begin position="149"/>
        <end position="195"/>
    </location>
</feature>
<dbReference type="NCBIfam" id="TIGR03696">
    <property type="entry name" value="Rhs_assc_core"/>
    <property type="match status" value="1"/>
</dbReference>
<feature type="compositionally biased region" description="Gly residues" evidence="1">
    <location>
        <begin position="15"/>
        <end position="25"/>
    </location>
</feature>
<feature type="compositionally biased region" description="Polar residues" evidence="1">
    <location>
        <begin position="156"/>
        <end position="167"/>
    </location>
</feature>
<evidence type="ECO:0000313" key="2">
    <source>
        <dbReference type="EMBL" id="MFC4767436.1"/>
    </source>
</evidence>
<dbReference type="InterPro" id="IPR022385">
    <property type="entry name" value="Rhs_assc_core"/>
</dbReference>
<dbReference type="PANTHER" id="PTHR32305:SF15">
    <property type="entry name" value="PROTEIN RHSA-RELATED"/>
    <property type="match status" value="1"/>
</dbReference>
<gene>
    <name evidence="2" type="ORF">ACFO8Q_08675</name>
</gene>
<name>A0ABV9PZR8_9BACL</name>
<dbReference type="Gene3D" id="2.180.10.10">
    <property type="entry name" value="RHS repeat-associated core"/>
    <property type="match status" value="1"/>
</dbReference>
<feature type="region of interest" description="Disordered" evidence="1">
    <location>
        <begin position="1"/>
        <end position="88"/>
    </location>
</feature>
<evidence type="ECO:0000256" key="1">
    <source>
        <dbReference type="SAM" id="MobiDB-lite"/>
    </source>
</evidence>
<feature type="compositionally biased region" description="Gly residues" evidence="1">
    <location>
        <begin position="32"/>
        <end position="61"/>
    </location>
</feature>
<dbReference type="RefSeq" id="WP_380025358.1">
    <property type="nucleotide sequence ID" value="NZ_JBHSHC010000059.1"/>
</dbReference>
<evidence type="ECO:0000313" key="3">
    <source>
        <dbReference type="Proteomes" id="UP001596002"/>
    </source>
</evidence>
<dbReference type="Proteomes" id="UP001596002">
    <property type="component" value="Unassembled WGS sequence"/>
</dbReference>
<organism evidence="2 3">
    <name type="scientific">Effusibacillus consociatus</name>
    <dbReference type="NCBI Taxonomy" id="1117041"/>
    <lineage>
        <taxon>Bacteria</taxon>
        <taxon>Bacillati</taxon>
        <taxon>Bacillota</taxon>
        <taxon>Bacilli</taxon>
        <taxon>Bacillales</taxon>
        <taxon>Alicyclobacillaceae</taxon>
        <taxon>Effusibacillus</taxon>
    </lineage>
</organism>
<dbReference type="InterPro" id="IPR050708">
    <property type="entry name" value="T6SS_VgrG/RHS"/>
</dbReference>